<proteinExistence type="inferred from homology"/>
<feature type="transmembrane region" description="Helical" evidence="3">
    <location>
        <begin position="180"/>
        <end position="202"/>
    </location>
</feature>
<gene>
    <name evidence="5" type="ORF">FEV09_05965</name>
</gene>
<reference evidence="5" key="1">
    <citation type="submission" date="2019-05" db="EMBL/GenBank/DDBJ databases">
        <title>Whole genome sequencing of Pseudanabaena catenata USMAC16.</title>
        <authorList>
            <person name="Khan Z."/>
            <person name="Omar W.M."/>
            <person name="Convey P."/>
            <person name="Merican F."/>
            <person name="Najimudin N."/>
        </authorList>
    </citation>
    <scope>NUCLEOTIDE SEQUENCE</scope>
    <source>
        <strain evidence="5">USMAC16</strain>
    </source>
</reference>
<comment type="cofactor">
    <cofactor evidence="1">
        <name>Fe(2+)</name>
        <dbReference type="ChEBI" id="CHEBI:29033"/>
    </cofactor>
</comment>
<feature type="transmembrane region" description="Helical" evidence="3">
    <location>
        <begin position="150"/>
        <end position="173"/>
    </location>
</feature>
<evidence type="ECO:0000259" key="4">
    <source>
        <dbReference type="Pfam" id="PF00487"/>
    </source>
</evidence>
<comment type="similarity">
    <text evidence="2">Belongs to the fatty acid desaturase type 2 family.</text>
</comment>
<dbReference type="GO" id="GO:0016491">
    <property type="term" value="F:oxidoreductase activity"/>
    <property type="evidence" value="ECO:0007669"/>
    <property type="project" value="UniProtKB-KW"/>
</dbReference>
<feature type="transmembrane region" description="Helical" evidence="3">
    <location>
        <begin position="26"/>
        <end position="47"/>
    </location>
</feature>
<keyword evidence="3" id="KW-1133">Transmembrane helix</keyword>
<name>A0A9X4RHJ9_9CYAN</name>
<comment type="caution">
    <text evidence="5">The sequence shown here is derived from an EMBL/GenBank/DDBJ whole genome shotgun (WGS) entry which is preliminary data.</text>
</comment>
<feature type="domain" description="Fatty acid desaturase" evidence="4">
    <location>
        <begin position="55"/>
        <end position="134"/>
    </location>
</feature>
<keyword evidence="5" id="KW-0560">Oxidoreductase</keyword>
<dbReference type="GO" id="GO:0006629">
    <property type="term" value="P:lipid metabolic process"/>
    <property type="evidence" value="ECO:0007669"/>
    <property type="project" value="InterPro"/>
</dbReference>
<dbReference type="EC" id="1.14.19.-" evidence="5"/>
<sequence>MNNYSNLRSHNSPDLWQKKAFITDDWLGILIVITILSLWFVSLYSLLSVSVFDISWAGLVVLILGRTYLHTGLFILAHDSMHGNLIPSNRTLNKIIGRLMVGIYASLNYDRCAVNHANHHRYPSQKGDPDFHGNLSHPVFWYCKFLSEYFSWRSLILFLAIAIAIFCALIMLCKVSIVNLILFWLFPLVLSSLQLFFFGTYLPHCQIHQNPNFSPRLESNFYTILWSFLSCYNFGHYHWEHHEYPQTPWFRLPKVHR</sequence>
<evidence type="ECO:0000256" key="2">
    <source>
        <dbReference type="ARBA" id="ARBA00008749"/>
    </source>
</evidence>
<protein>
    <submittedName>
        <fullName evidence="5">Fatty acid desaturase</fullName>
        <ecNumber evidence="5">1.14.19.-</ecNumber>
    </submittedName>
</protein>
<feature type="transmembrane region" description="Helical" evidence="3">
    <location>
        <begin position="54"/>
        <end position="77"/>
    </location>
</feature>
<keyword evidence="3" id="KW-0472">Membrane</keyword>
<dbReference type="Pfam" id="PF00487">
    <property type="entry name" value="FA_desaturase"/>
    <property type="match status" value="2"/>
</dbReference>
<evidence type="ECO:0000256" key="1">
    <source>
        <dbReference type="ARBA" id="ARBA00001954"/>
    </source>
</evidence>
<evidence type="ECO:0000313" key="5">
    <source>
        <dbReference type="EMBL" id="MDG3494100.1"/>
    </source>
</evidence>
<keyword evidence="6" id="KW-1185">Reference proteome</keyword>
<dbReference type="RefSeq" id="WP_009626162.1">
    <property type="nucleotide sequence ID" value="NZ_VBTY01000032.1"/>
</dbReference>
<accession>A0A9X4RHJ9</accession>
<evidence type="ECO:0000256" key="3">
    <source>
        <dbReference type="SAM" id="Phobius"/>
    </source>
</evidence>
<keyword evidence="3" id="KW-0812">Transmembrane</keyword>
<dbReference type="AlphaFoldDB" id="A0A9X4RHJ9"/>
<feature type="domain" description="Fatty acid desaturase" evidence="4">
    <location>
        <begin position="148"/>
        <end position="257"/>
    </location>
</feature>
<dbReference type="EMBL" id="VBTY01000032">
    <property type="protein sequence ID" value="MDG3494100.1"/>
    <property type="molecule type" value="Genomic_DNA"/>
</dbReference>
<organism evidence="5 6">
    <name type="scientific">Pseudanabaena catenata USMAC16</name>
    <dbReference type="NCBI Taxonomy" id="1855837"/>
    <lineage>
        <taxon>Bacteria</taxon>
        <taxon>Bacillati</taxon>
        <taxon>Cyanobacteriota</taxon>
        <taxon>Cyanophyceae</taxon>
        <taxon>Pseudanabaenales</taxon>
        <taxon>Pseudanabaenaceae</taxon>
        <taxon>Pseudanabaena</taxon>
    </lineage>
</organism>
<dbReference type="Proteomes" id="UP001152872">
    <property type="component" value="Unassembled WGS sequence"/>
</dbReference>
<dbReference type="InterPro" id="IPR005804">
    <property type="entry name" value="FA_desaturase_dom"/>
</dbReference>
<evidence type="ECO:0000313" key="6">
    <source>
        <dbReference type="Proteomes" id="UP001152872"/>
    </source>
</evidence>